<feature type="domain" description="Transposase IS110-like N-terminal" evidence="1">
    <location>
        <begin position="5"/>
        <end position="152"/>
    </location>
</feature>
<evidence type="ECO:0000313" key="4">
    <source>
        <dbReference type="Proteomes" id="UP000323824"/>
    </source>
</evidence>
<organism evidence="3 4">
    <name type="scientific">Thiospirochaeta perfilievii</name>
    <dbReference type="NCBI Taxonomy" id="252967"/>
    <lineage>
        <taxon>Bacteria</taxon>
        <taxon>Pseudomonadati</taxon>
        <taxon>Spirochaetota</taxon>
        <taxon>Spirochaetia</taxon>
        <taxon>Spirochaetales</taxon>
        <taxon>Spirochaetaceae</taxon>
        <taxon>Thiospirochaeta</taxon>
    </lineage>
</organism>
<dbReference type="PANTHER" id="PTHR33055:SF13">
    <property type="entry name" value="TRANSPOSASE"/>
    <property type="match status" value="1"/>
</dbReference>
<dbReference type="InterPro" id="IPR047650">
    <property type="entry name" value="Transpos_IS110"/>
</dbReference>
<dbReference type="AlphaFoldDB" id="A0A5C1Q7Q5"/>
<gene>
    <name evidence="3" type="ORF">EW093_01430</name>
</gene>
<keyword evidence="4" id="KW-1185">Reference proteome</keyword>
<dbReference type="Pfam" id="PF02371">
    <property type="entry name" value="Transposase_20"/>
    <property type="match status" value="1"/>
</dbReference>
<accession>A0A5C1Q7Q5</accession>
<protein>
    <submittedName>
        <fullName evidence="3">IS110 family transposase</fullName>
    </submittedName>
</protein>
<dbReference type="OrthoDB" id="1523051at2"/>
<evidence type="ECO:0000313" key="3">
    <source>
        <dbReference type="EMBL" id="QEN03417.1"/>
    </source>
</evidence>
<dbReference type="Pfam" id="PF01548">
    <property type="entry name" value="DEDD_Tnp_IS110"/>
    <property type="match status" value="1"/>
</dbReference>
<dbReference type="RefSeq" id="WP_149566676.1">
    <property type="nucleotide sequence ID" value="NZ_CP035807.1"/>
</dbReference>
<evidence type="ECO:0000259" key="2">
    <source>
        <dbReference type="Pfam" id="PF02371"/>
    </source>
</evidence>
<dbReference type="GO" id="GO:0006313">
    <property type="term" value="P:DNA transposition"/>
    <property type="evidence" value="ECO:0007669"/>
    <property type="project" value="InterPro"/>
</dbReference>
<proteinExistence type="predicted"/>
<dbReference type="EMBL" id="CP035807">
    <property type="protein sequence ID" value="QEN03417.1"/>
    <property type="molecule type" value="Genomic_DNA"/>
</dbReference>
<dbReference type="NCBIfam" id="NF033542">
    <property type="entry name" value="transpos_IS110"/>
    <property type="match status" value="1"/>
</dbReference>
<name>A0A5C1Q7Q5_9SPIO</name>
<dbReference type="InterPro" id="IPR002525">
    <property type="entry name" value="Transp_IS110-like_N"/>
</dbReference>
<feature type="domain" description="Transposase IS116/IS110/IS902 C-terminal" evidence="2">
    <location>
        <begin position="217"/>
        <end position="291"/>
    </location>
</feature>
<sequence>MEFMGIDLHTNCFNCCILDEGTSKKVVSYSIDDESLEKFYKTLTPDTYVIVESTTNAFKFTELIRDKVKDVNISNTYAMKLISFTNKKTDKVDAEKLARVLKMQILSGEEQIKRVELPPPIIQDLRALFSTYKLLGKQRTQLKNRIHSLLKQNLYPFNKVMIFNNKMRDKILNISDSRELKFQLMILFKELDNLDETIILLKKEIEIVGAPYMKEIDLLTSMQGISVFTAIAIISDIIDVNRFPNSKKFSSYLRSAPKVESSNDKTLIKSTNKQGRKLTIALLYQSLNHFIDSNRAVENWYYKLSKYKKVGKVRMGTCRRFITVIYQILKKEEYYWFMDSKNHDRKMHDYEVLLRKNRINISKWKEVS</sequence>
<dbReference type="GO" id="GO:0003677">
    <property type="term" value="F:DNA binding"/>
    <property type="evidence" value="ECO:0007669"/>
    <property type="project" value="InterPro"/>
</dbReference>
<reference evidence="3 4" key="1">
    <citation type="submission" date="2019-02" db="EMBL/GenBank/DDBJ databases">
        <authorList>
            <person name="Fomenkov A."/>
            <person name="Dubinina G."/>
            <person name="Grabovich M."/>
            <person name="Vincze T."/>
            <person name="Roberts R.J."/>
        </authorList>
    </citation>
    <scope>NUCLEOTIDE SEQUENCE [LARGE SCALE GENOMIC DNA]</scope>
    <source>
        <strain evidence="3 4">P</strain>
    </source>
</reference>
<dbReference type="PANTHER" id="PTHR33055">
    <property type="entry name" value="TRANSPOSASE FOR INSERTION SEQUENCE ELEMENT IS1111A"/>
    <property type="match status" value="1"/>
</dbReference>
<reference evidence="3 4" key="2">
    <citation type="submission" date="2019-09" db="EMBL/GenBank/DDBJ databases">
        <title>Complete Genome Sequence and Methylome Analysis of free living Spirochaetas.</title>
        <authorList>
            <person name="Leshcheva N."/>
            <person name="Mikheeva N."/>
        </authorList>
    </citation>
    <scope>NUCLEOTIDE SEQUENCE [LARGE SCALE GENOMIC DNA]</scope>
    <source>
        <strain evidence="3 4">P</strain>
    </source>
</reference>
<dbReference type="GO" id="GO:0004803">
    <property type="term" value="F:transposase activity"/>
    <property type="evidence" value="ECO:0007669"/>
    <property type="project" value="InterPro"/>
</dbReference>
<dbReference type="InterPro" id="IPR003346">
    <property type="entry name" value="Transposase_20"/>
</dbReference>
<dbReference type="KEGG" id="sper:EW093_01430"/>
<dbReference type="Proteomes" id="UP000323824">
    <property type="component" value="Chromosome"/>
</dbReference>
<evidence type="ECO:0000259" key="1">
    <source>
        <dbReference type="Pfam" id="PF01548"/>
    </source>
</evidence>